<organism evidence="5 6">
    <name type="scientific">Polyplosphaeria fusca</name>
    <dbReference type="NCBI Taxonomy" id="682080"/>
    <lineage>
        <taxon>Eukaryota</taxon>
        <taxon>Fungi</taxon>
        <taxon>Dikarya</taxon>
        <taxon>Ascomycota</taxon>
        <taxon>Pezizomycotina</taxon>
        <taxon>Dothideomycetes</taxon>
        <taxon>Pleosporomycetidae</taxon>
        <taxon>Pleosporales</taxon>
        <taxon>Tetraplosphaeriaceae</taxon>
        <taxon>Polyplosphaeria</taxon>
    </lineage>
</organism>
<dbReference type="SUPFAM" id="SSF53474">
    <property type="entry name" value="alpha/beta-Hydrolases"/>
    <property type="match status" value="1"/>
</dbReference>
<keyword evidence="3" id="KW-1133">Transmembrane helix</keyword>
<accession>A0A9P4R9E3</accession>
<reference evidence="5" key="1">
    <citation type="journal article" date="2020" name="Stud. Mycol.">
        <title>101 Dothideomycetes genomes: a test case for predicting lifestyles and emergence of pathogens.</title>
        <authorList>
            <person name="Haridas S."/>
            <person name="Albert R."/>
            <person name="Binder M."/>
            <person name="Bloem J."/>
            <person name="Labutti K."/>
            <person name="Salamov A."/>
            <person name="Andreopoulos B."/>
            <person name="Baker S."/>
            <person name="Barry K."/>
            <person name="Bills G."/>
            <person name="Bluhm B."/>
            <person name="Cannon C."/>
            <person name="Castanera R."/>
            <person name="Culley D."/>
            <person name="Daum C."/>
            <person name="Ezra D."/>
            <person name="Gonzalez J."/>
            <person name="Henrissat B."/>
            <person name="Kuo A."/>
            <person name="Liang C."/>
            <person name="Lipzen A."/>
            <person name="Lutzoni F."/>
            <person name="Magnuson J."/>
            <person name="Mondo S."/>
            <person name="Nolan M."/>
            <person name="Ohm R."/>
            <person name="Pangilinan J."/>
            <person name="Park H.-J."/>
            <person name="Ramirez L."/>
            <person name="Alfaro M."/>
            <person name="Sun H."/>
            <person name="Tritt A."/>
            <person name="Yoshinaga Y."/>
            <person name="Zwiers L.-H."/>
            <person name="Turgeon B."/>
            <person name="Goodwin S."/>
            <person name="Spatafora J."/>
            <person name="Crous P."/>
            <person name="Grigoriev I."/>
        </authorList>
    </citation>
    <scope>NUCLEOTIDE SEQUENCE</scope>
    <source>
        <strain evidence="5">CBS 125425</strain>
    </source>
</reference>
<dbReference type="OrthoDB" id="6431331at2759"/>
<evidence type="ECO:0000256" key="3">
    <source>
        <dbReference type="SAM" id="Phobius"/>
    </source>
</evidence>
<evidence type="ECO:0000259" key="4">
    <source>
        <dbReference type="Pfam" id="PF00561"/>
    </source>
</evidence>
<dbReference type="InterPro" id="IPR029058">
    <property type="entry name" value="AB_hydrolase_fold"/>
</dbReference>
<feature type="domain" description="AB hydrolase-1" evidence="4">
    <location>
        <begin position="91"/>
        <end position="434"/>
    </location>
</feature>
<keyword evidence="3" id="KW-0812">Transmembrane</keyword>
<gene>
    <name evidence="5" type="ORF">EJ04DRAFT_573647</name>
</gene>
<comment type="caution">
    <text evidence="5">The sequence shown here is derived from an EMBL/GenBank/DDBJ whole genome shotgun (WGS) entry which is preliminary data.</text>
</comment>
<dbReference type="InterPro" id="IPR000073">
    <property type="entry name" value="AB_hydrolase_1"/>
</dbReference>
<evidence type="ECO:0000313" key="5">
    <source>
        <dbReference type="EMBL" id="KAF2738831.1"/>
    </source>
</evidence>
<evidence type="ECO:0000256" key="1">
    <source>
        <dbReference type="ARBA" id="ARBA00022801"/>
    </source>
</evidence>
<keyword evidence="6" id="KW-1185">Reference proteome</keyword>
<dbReference type="AlphaFoldDB" id="A0A9P4R9E3"/>
<evidence type="ECO:0000313" key="6">
    <source>
        <dbReference type="Proteomes" id="UP000799444"/>
    </source>
</evidence>
<dbReference type="Proteomes" id="UP000799444">
    <property type="component" value="Unassembled WGS sequence"/>
</dbReference>
<dbReference type="Pfam" id="PF00561">
    <property type="entry name" value="Abhydrolase_1"/>
    <property type="match status" value="1"/>
</dbReference>
<dbReference type="InterPro" id="IPR000639">
    <property type="entry name" value="Epox_hydrolase-like"/>
</dbReference>
<name>A0A9P4R9E3_9PLEO</name>
<dbReference type="PANTHER" id="PTHR43329">
    <property type="entry name" value="EPOXIDE HYDROLASE"/>
    <property type="match status" value="1"/>
</dbReference>
<keyword evidence="1" id="KW-0378">Hydrolase</keyword>
<proteinExistence type="inferred from homology"/>
<dbReference type="Gene3D" id="3.40.50.1820">
    <property type="entry name" value="alpha/beta hydrolase"/>
    <property type="match status" value="1"/>
</dbReference>
<feature type="transmembrane region" description="Helical" evidence="3">
    <location>
        <begin position="6"/>
        <end position="27"/>
    </location>
</feature>
<protein>
    <submittedName>
        <fullName evidence="5">Alpha/beta-hydrolase</fullName>
    </submittedName>
</protein>
<sequence length="471" mass="51896">MLADIAWRGFSFAYGVFNFAAMAVIAITRDGALTDRMSQDEKKELALAQKKYWDVDGSPFAGFRHAFYTARNNVQLHYVTNAAPGTKSNKVIIFIHGFPDSYVLWRDILTSDALSSYTLIAVDLPGFGGSDSLPHYGPDTVLESMAGFTLGIREEFLAEGGKLVMVTHDWGGIVGARLASEAKELADRYIIAGAIVPRQVHSTITTHIASASQMLRTWIRSPFNTRLLRSALKTLSPFFGQIARSFYIFILQLPFPIAHRFTTFGNFWFLRVLHLVQAHVITAKGKSSRTLTPAQKADYLAISSGPGAEQFPRGEKLRQAYGASVQKRISDFGLSHKIRMYRDHVLLGTWEKSLQLVIDLSALPPSPHRSGSGAGLFEDGPEGALKVPATVIYGRKDMAFDPSAIQNGVGDYLVKGSQCLVVDDAGHWMQFEEAGSRILTTAALWAVGDEGTRLRDEIEKTGYGVKWIAEK</sequence>
<dbReference type="EMBL" id="ML996107">
    <property type="protein sequence ID" value="KAF2738831.1"/>
    <property type="molecule type" value="Genomic_DNA"/>
</dbReference>
<dbReference type="PRINTS" id="PR00412">
    <property type="entry name" value="EPOXHYDRLASE"/>
</dbReference>
<comment type="similarity">
    <text evidence="2">Belongs to the AB hydrolase superfamily. Epoxide hydrolase family.</text>
</comment>
<dbReference type="GO" id="GO:0016787">
    <property type="term" value="F:hydrolase activity"/>
    <property type="evidence" value="ECO:0007669"/>
    <property type="project" value="UniProtKB-KW"/>
</dbReference>
<keyword evidence="3" id="KW-0472">Membrane</keyword>
<evidence type="ECO:0000256" key="2">
    <source>
        <dbReference type="ARBA" id="ARBA00038334"/>
    </source>
</evidence>